<dbReference type="GO" id="GO:0016747">
    <property type="term" value="F:acyltransferase activity, transferring groups other than amino-acyl groups"/>
    <property type="evidence" value="ECO:0007669"/>
    <property type="project" value="InterPro"/>
</dbReference>
<dbReference type="PROSITE" id="PS51186">
    <property type="entry name" value="GNAT"/>
    <property type="match status" value="1"/>
</dbReference>
<dbReference type="InterPro" id="IPR000182">
    <property type="entry name" value="GNAT_dom"/>
</dbReference>
<evidence type="ECO:0000313" key="4">
    <source>
        <dbReference type="EMBL" id="WLS80882.1"/>
    </source>
</evidence>
<dbReference type="EMBL" id="CP132353">
    <property type="protein sequence ID" value="WLS80882.1"/>
    <property type="molecule type" value="Genomic_DNA"/>
</dbReference>
<reference evidence="4 5" key="1">
    <citation type="submission" date="2023-07" db="EMBL/GenBank/DDBJ databases">
        <title>Pathogenic bacteria of pear tree diseases.</title>
        <authorList>
            <person name="Zhang Z."/>
            <person name="He L."/>
            <person name="Huang R."/>
        </authorList>
    </citation>
    <scope>NUCLEOTIDE SEQUENCE [LARGE SCALE GENOMIC DNA]</scope>
    <source>
        <strain evidence="4 5">DE2</strain>
    </source>
</reference>
<evidence type="ECO:0000256" key="1">
    <source>
        <dbReference type="ARBA" id="ARBA00022679"/>
    </source>
</evidence>
<accession>A0AA50DPA9</accession>
<dbReference type="Proteomes" id="UP001228139">
    <property type="component" value="Chromosome"/>
</dbReference>
<sequence length="144" mass="16716">MALQHVETVTEWLTNAFGTENSRPFFASILRASLSEAEFPLTWVALEGDRVAGTVGLWRCDLISRQDLFPWLAALYVDESYRGEGLSEQLQQTVIAECRLRGYPTLYLYSECADYYERFGWRYIGDAMDYPDKSVRLYHRHLEA</sequence>
<dbReference type="PANTHER" id="PTHR43877">
    <property type="entry name" value="AMINOALKYLPHOSPHONATE N-ACETYLTRANSFERASE-RELATED-RELATED"/>
    <property type="match status" value="1"/>
</dbReference>
<dbReference type="InterPro" id="IPR016181">
    <property type="entry name" value="Acyl_CoA_acyltransferase"/>
</dbReference>
<dbReference type="RefSeq" id="WP_306213067.1">
    <property type="nucleotide sequence ID" value="NZ_CP132353.1"/>
</dbReference>
<evidence type="ECO:0000259" key="3">
    <source>
        <dbReference type="PROSITE" id="PS51186"/>
    </source>
</evidence>
<dbReference type="KEGG" id="epi:Q3V30_04355"/>
<gene>
    <name evidence="4" type="ORF">Q3V30_04355</name>
</gene>
<dbReference type="AlphaFoldDB" id="A0AA50DPA9"/>
<protein>
    <submittedName>
        <fullName evidence="4">GNAT family N-acetyltransferase</fullName>
        <ecNumber evidence="4">2.3.1.-</ecNumber>
    </submittedName>
</protein>
<dbReference type="CDD" id="cd04301">
    <property type="entry name" value="NAT_SF"/>
    <property type="match status" value="1"/>
</dbReference>
<organism evidence="4 5">
    <name type="scientific">Erwinia pyri</name>
    <dbReference type="NCBI Taxonomy" id="3062598"/>
    <lineage>
        <taxon>Bacteria</taxon>
        <taxon>Pseudomonadati</taxon>
        <taxon>Pseudomonadota</taxon>
        <taxon>Gammaproteobacteria</taxon>
        <taxon>Enterobacterales</taxon>
        <taxon>Erwiniaceae</taxon>
        <taxon>Erwinia</taxon>
    </lineage>
</organism>
<proteinExistence type="predicted"/>
<dbReference type="SUPFAM" id="SSF55729">
    <property type="entry name" value="Acyl-CoA N-acyltransferases (Nat)"/>
    <property type="match status" value="1"/>
</dbReference>
<dbReference type="Pfam" id="PF00583">
    <property type="entry name" value="Acetyltransf_1"/>
    <property type="match status" value="1"/>
</dbReference>
<keyword evidence="5" id="KW-1185">Reference proteome</keyword>
<dbReference type="PANTHER" id="PTHR43877:SF2">
    <property type="entry name" value="AMINOALKYLPHOSPHONATE N-ACETYLTRANSFERASE-RELATED"/>
    <property type="match status" value="1"/>
</dbReference>
<keyword evidence="1 4" id="KW-0808">Transferase</keyword>
<dbReference type="EC" id="2.3.1.-" evidence="4"/>
<keyword evidence="2 4" id="KW-0012">Acyltransferase</keyword>
<evidence type="ECO:0000313" key="5">
    <source>
        <dbReference type="Proteomes" id="UP001228139"/>
    </source>
</evidence>
<name>A0AA50DPA9_9GAMM</name>
<evidence type="ECO:0000256" key="2">
    <source>
        <dbReference type="ARBA" id="ARBA00023315"/>
    </source>
</evidence>
<feature type="domain" description="N-acetyltransferase" evidence="3">
    <location>
        <begin position="1"/>
        <end position="143"/>
    </location>
</feature>
<dbReference type="Gene3D" id="3.40.630.30">
    <property type="match status" value="1"/>
</dbReference>
<dbReference type="InterPro" id="IPR050832">
    <property type="entry name" value="Bact_Acetyltransf"/>
</dbReference>